<dbReference type="PROSITE" id="PS50095">
    <property type="entry name" value="PLAT"/>
    <property type="match status" value="1"/>
</dbReference>
<evidence type="ECO:0000313" key="2">
    <source>
        <dbReference type="EMBL" id="MFC4306299.1"/>
    </source>
</evidence>
<comment type="caution">
    <text evidence="2">The sequence shown here is derived from an EMBL/GenBank/DDBJ whole genome shotgun (WGS) entry which is preliminary data.</text>
</comment>
<dbReference type="PANTHER" id="PTHR31718">
    <property type="entry name" value="PLAT DOMAIN-CONTAINING PROTEIN"/>
    <property type="match status" value="1"/>
</dbReference>
<name>A0ABV8SIN3_9BACL</name>
<proteinExistence type="predicted"/>
<feature type="domain" description="PLAT" evidence="1">
    <location>
        <begin position="4"/>
        <end position="138"/>
    </location>
</feature>
<dbReference type="Proteomes" id="UP001595755">
    <property type="component" value="Unassembled WGS sequence"/>
</dbReference>
<dbReference type="InterPro" id="IPR036392">
    <property type="entry name" value="PLAT/LH2_dom_sf"/>
</dbReference>
<dbReference type="PANTHER" id="PTHR31718:SF60">
    <property type="entry name" value="LIPOXYGENASE HOMOLOGY DOMAIN-CONTAINING PROTEIN 1"/>
    <property type="match status" value="1"/>
</dbReference>
<protein>
    <submittedName>
        <fullName evidence="2">PLAT/LH2 domain-containing protein</fullName>
    </submittedName>
</protein>
<reference evidence="3" key="1">
    <citation type="journal article" date="2019" name="Int. J. Syst. Evol. Microbiol.">
        <title>The Global Catalogue of Microorganisms (GCM) 10K type strain sequencing project: providing services to taxonomists for standard genome sequencing and annotation.</title>
        <authorList>
            <consortium name="The Broad Institute Genomics Platform"/>
            <consortium name="The Broad Institute Genome Sequencing Center for Infectious Disease"/>
            <person name="Wu L."/>
            <person name="Ma J."/>
        </authorList>
    </citation>
    <scope>NUCLEOTIDE SEQUENCE [LARGE SCALE GENOMIC DNA]</scope>
    <source>
        <strain evidence="3">CGMCC 4.1641</strain>
    </source>
</reference>
<gene>
    <name evidence="2" type="ORF">ACFO1S_23015</name>
</gene>
<dbReference type="Pfam" id="PF01477">
    <property type="entry name" value="PLAT"/>
    <property type="match status" value="1"/>
</dbReference>
<dbReference type="InterPro" id="IPR001024">
    <property type="entry name" value="PLAT/LH2_dom"/>
</dbReference>
<evidence type="ECO:0000259" key="1">
    <source>
        <dbReference type="PROSITE" id="PS50095"/>
    </source>
</evidence>
<accession>A0ABV8SIN3</accession>
<dbReference type="Gene3D" id="2.60.60.20">
    <property type="entry name" value="PLAT/LH2 domain"/>
    <property type="match status" value="1"/>
</dbReference>
<sequence length="170" mass="19028">MGECKFIAEVKTANVGGAGTDDDVHLSLIKRVKVVNNGKEEWKDEIRLADWNLDTDHDDFETGALNKFYAEGDYIGEIDRIRLEIVPNGNQVVHASAWKVEYVKVIQTYAGESRSFIFPINTWMGIQGRDPSQGDLKTIVFADKDGVVCYRKKVLTDDLNLIDGESNCGN</sequence>
<dbReference type="RefSeq" id="WP_204601632.1">
    <property type="nucleotide sequence ID" value="NZ_JBHSED010000058.1"/>
</dbReference>
<dbReference type="SUPFAM" id="SSF49723">
    <property type="entry name" value="Lipase/lipooxygenase domain (PLAT/LH2 domain)"/>
    <property type="match status" value="1"/>
</dbReference>
<organism evidence="2 3">
    <name type="scientific">Cohnella boryungensis</name>
    <dbReference type="NCBI Taxonomy" id="768479"/>
    <lineage>
        <taxon>Bacteria</taxon>
        <taxon>Bacillati</taxon>
        <taxon>Bacillota</taxon>
        <taxon>Bacilli</taxon>
        <taxon>Bacillales</taxon>
        <taxon>Paenibacillaceae</taxon>
        <taxon>Cohnella</taxon>
    </lineage>
</organism>
<dbReference type="EMBL" id="JBHSED010000058">
    <property type="protein sequence ID" value="MFC4306299.1"/>
    <property type="molecule type" value="Genomic_DNA"/>
</dbReference>
<keyword evidence="3" id="KW-1185">Reference proteome</keyword>
<evidence type="ECO:0000313" key="3">
    <source>
        <dbReference type="Proteomes" id="UP001595755"/>
    </source>
</evidence>